<organism evidence="1 2">
    <name type="scientific">Algoriphagus iocasae</name>
    <dbReference type="NCBI Taxonomy" id="1836499"/>
    <lineage>
        <taxon>Bacteria</taxon>
        <taxon>Pseudomonadati</taxon>
        <taxon>Bacteroidota</taxon>
        <taxon>Cytophagia</taxon>
        <taxon>Cytophagales</taxon>
        <taxon>Cyclobacteriaceae</taxon>
        <taxon>Algoriphagus</taxon>
    </lineage>
</organism>
<keyword evidence="2" id="KW-1185">Reference proteome</keyword>
<protein>
    <submittedName>
        <fullName evidence="1">Uncharacterized protein</fullName>
    </submittedName>
</protein>
<evidence type="ECO:0000313" key="1">
    <source>
        <dbReference type="EMBL" id="MBB6325552.1"/>
    </source>
</evidence>
<dbReference type="Proteomes" id="UP000588604">
    <property type="component" value="Unassembled WGS sequence"/>
</dbReference>
<name>A0A841MBY9_9BACT</name>
<dbReference type="EMBL" id="JACIJO010000001">
    <property type="protein sequence ID" value="MBB6325552.1"/>
    <property type="molecule type" value="Genomic_DNA"/>
</dbReference>
<dbReference type="AlphaFoldDB" id="A0A841MBY9"/>
<reference evidence="1 2" key="1">
    <citation type="submission" date="2020-08" db="EMBL/GenBank/DDBJ databases">
        <title>Genomic Encyclopedia of Type Strains, Phase IV (KMG-IV): sequencing the most valuable type-strain genomes for metagenomic binning, comparative biology and taxonomic classification.</title>
        <authorList>
            <person name="Goeker M."/>
        </authorList>
    </citation>
    <scope>NUCLEOTIDE SEQUENCE [LARGE SCALE GENOMIC DNA]</scope>
    <source>
        <strain evidence="1 2">DSM 102044</strain>
    </source>
</reference>
<evidence type="ECO:0000313" key="2">
    <source>
        <dbReference type="Proteomes" id="UP000588604"/>
    </source>
</evidence>
<gene>
    <name evidence="1" type="ORF">FHS59_001167</name>
</gene>
<accession>A0A841MBY9</accession>
<proteinExistence type="predicted"/>
<comment type="caution">
    <text evidence="1">The sequence shown here is derived from an EMBL/GenBank/DDBJ whole genome shotgun (WGS) entry which is preliminary data.</text>
</comment>
<sequence length="50" mass="6055">MPLLKNRFKKLIFNILRIYAFNKTYQIRTQISYGNKELNMKYILKKSGTI</sequence>